<reference evidence="3" key="4">
    <citation type="submission" date="2005-06" db="EMBL/GenBank/DDBJ databases">
        <title>.</title>
        <authorList>
            <person name="Buell C."/>
            <person name="Yuan Q."/>
            <person name="Ouyang S."/>
            <person name="Liu J."/>
            <person name="Gansberger K."/>
            <person name="Jones K."/>
            <person name="Overton II L."/>
            <person name="Tsitrin T."/>
            <person name="Kim M."/>
            <person name="Bera J."/>
            <person name="Jin S."/>
            <person name="Fadrosh D."/>
            <person name="Tallon L."/>
            <person name="Koo H."/>
            <person name="Zismann V."/>
            <person name="Hsiao J."/>
            <person name="Blunt S."/>
            <person name="Vanaken S."/>
            <person name="Riedmuller S."/>
            <person name="Utterback T."/>
            <person name="Feldblyum T."/>
            <person name="Yang Q."/>
            <person name="Haas B."/>
            <person name="Suh B."/>
            <person name="Peterson J."/>
            <person name="Quackenbush J."/>
            <person name="White O."/>
            <person name="Salzberg S."/>
            <person name="Fraser C."/>
            <person name="Han B."/>
        </authorList>
    </citation>
    <scope>NUCLEOTIDE SEQUENCE</scope>
</reference>
<dbReference type="EMBL" id="AC134887">
    <property type="protein sequence ID" value="AAP12960.1"/>
    <property type="molecule type" value="Genomic_DNA"/>
</dbReference>
<evidence type="ECO:0000313" key="4">
    <source>
        <dbReference type="Proteomes" id="UP000000763"/>
    </source>
</evidence>
<dbReference type="Proteomes" id="UP000000763">
    <property type="component" value="Chromosome 3"/>
</dbReference>
<dbReference type="Pfam" id="PF13961">
    <property type="entry name" value="DUF4219"/>
    <property type="match status" value="1"/>
</dbReference>
<dbReference type="AlphaFoldDB" id="Q75G72"/>
<feature type="domain" description="DUF4219" evidence="1">
    <location>
        <begin position="28"/>
        <end position="54"/>
    </location>
</feature>
<reference evidence="2" key="1">
    <citation type="submission" date="2003-04" db="EMBL/GenBank/DDBJ databases">
        <authorList>
            <person name="Buell R."/>
            <person name="Liu J."/>
            <person name="Childs K."/>
            <person name="Zaborsky J."/>
            <person name="Tallon L."/>
            <person name="Wirtz U."/>
            <person name="Wei F."/>
            <person name="Kuang H."/>
            <person name="Zhang P."/>
            <person name="Marano M."/>
            <person name="Baker B."/>
        </authorList>
    </citation>
    <scope>NUCLEOTIDE SEQUENCE</scope>
</reference>
<accession>Q75G72</accession>
<reference evidence="4" key="6">
    <citation type="journal article" date="2008" name="Nucleic Acids Res.">
        <title>The rice annotation project database (RAP-DB): 2008 update.</title>
        <authorList>
            <consortium name="The rice annotation project (RAP)"/>
        </authorList>
    </citation>
    <scope>GENOME REANNOTATION</scope>
    <source>
        <strain evidence="4">cv. Nipponbare</strain>
    </source>
</reference>
<reference evidence="2" key="5">
    <citation type="submission" date="2006-01" db="EMBL/GenBank/DDBJ databases">
        <title>Oryza sativa chromosome 3 BAC OSJNBa0029P07 genomic sequence.</title>
        <authorList>
            <person name="Buell C.R."/>
            <person name="Yuan Q."/>
            <person name="Ouyang S."/>
            <person name="Liu J."/>
            <person name="Gansberger K."/>
            <person name="Jones K.M."/>
            <person name="Overton II L.L."/>
            <person name="Tsitrin T."/>
            <person name="Kim M.M."/>
            <person name="Bera J.J."/>
            <person name="Jin S.S."/>
            <person name="Fadrosh D.W."/>
            <person name="Tallon L.J."/>
            <person name="Koo H."/>
            <person name="Zismann V."/>
            <person name="Hsiao J."/>
            <person name="Blunt S."/>
            <person name="Vanaken S.S."/>
            <person name="Riedmuller S.B."/>
            <person name="Utterback T.T."/>
            <person name="Feldblyum T.V."/>
            <person name="Yang Q.Q."/>
            <person name="Haas B.J."/>
            <person name="Suh B.B."/>
            <person name="Peterson J.J."/>
            <person name="Quackenbush J."/>
            <person name="White O."/>
            <person name="Salzberg S.L."/>
            <person name="Fraser C.M."/>
        </authorList>
    </citation>
    <scope>NUCLEOTIDE SEQUENCE</scope>
</reference>
<evidence type="ECO:0000313" key="3">
    <source>
        <dbReference type="EMBL" id="AAR10868.1"/>
    </source>
</evidence>
<dbReference type="InterPro" id="IPR025314">
    <property type="entry name" value="DUF4219"/>
</dbReference>
<proteinExistence type="predicted"/>
<reference evidence="4" key="2">
    <citation type="journal article" date="2005" name="Nature">
        <title>The map-based sequence of the rice genome.</title>
        <authorList>
            <consortium name="International rice genome sequencing project (IRGSP)"/>
            <person name="Matsumoto T."/>
            <person name="Wu J."/>
            <person name="Kanamori H."/>
            <person name="Katayose Y."/>
            <person name="Fujisawa M."/>
            <person name="Namiki N."/>
            <person name="Mizuno H."/>
            <person name="Yamamoto K."/>
            <person name="Antonio B.A."/>
            <person name="Baba T."/>
            <person name="Sakata K."/>
            <person name="Nagamura Y."/>
            <person name="Aoki H."/>
            <person name="Arikawa K."/>
            <person name="Arita K."/>
            <person name="Bito T."/>
            <person name="Chiden Y."/>
            <person name="Fujitsuka N."/>
            <person name="Fukunaka R."/>
            <person name="Hamada M."/>
            <person name="Harada C."/>
            <person name="Hayashi A."/>
            <person name="Hijishita S."/>
            <person name="Honda M."/>
            <person name="Hosokawa S."/>
            <person name="Ichikawa Y."/>
            <person name="Idonuma A."/>
            <person name="Iijima M."/>
            <person name="Ikeda M."/>
            <person name="Ikeno M."/>
            <person name="Ito K."/>
            <person name="Ito S."/>
            <person name="Ito T."/>
            <person name="Ito Y."/>
            <person name="Ito Y."/>
            <person name="Iwabuchi A."/>
            <person name="Kamiya K."/>
            <person name="Karasawa W."/>
            <person name="Kurita K."/>
            <person name="Katagiri S."/>
            <person name="Kikuta A."/>
            <person name="Kobayashi H."/>
            <person name="Kobayashi N."/>
            <person name="Machita K."/>
            <person name="Maehara T."/>
            <person name="Masukawa M."/>
            <person name="Mizubayashi T."/>
            <person name="Mukai Y."/>
            <person name="Nagasaki H."/>
            <person name="Nagata Y."/>
            <person name="Naito S."/>
            <person name="Nakashima M."/>
            <person name="Nakama Y."/>
            <person name="Nakamichi Y."/>
            <person name="Nakamura M."/>
            <person name="Meguro A."/>
            <person name="Negishi M."/>
            <person name="Ohta I."/>
            <person name="Ohta T."/>
            <person name="Okamoto M."/>
            <person name="Ono N."/>
            <person name="Saji S."/>
            <person name="Sakaguchi M."/>
            <person name="Sakai K."/>
            <person name="Shibata M."/>
            <person name="Shimokawa T."/>
            <person name="Song J."/>
            <person name="Takazaki Y."/>
            <person name="Terasawa K."/>
            <person name="Tsugane M."/>
            <person name="Tsuji K."/>
            <person name="Ueda S."/>
            <person name="Waki K."/>
            <person name="Yamagata H."/>
            <person name="Yamamoto M."/>
            <person name="Yamamoto S."/>
            <person name="Yamane H."/>
            <person name="Yoshiki S."/>
            <person name="Yoshihara R."/>
            <person name="Yukawa K."/>
            <person name="Zhong H."/>
            <person name="Yano M."/>
            <person name="Yuan Q."/>
            <person name="Ouyang S."/>
            <person name="Liu J."/>
            <person name="Jones K.M."/>
            <person name="Gansberger K."/>
            <person name="Moffat K."/>
            <person name="Hill J."/>
            <person name="Bera J."/>
            <person name="Fadrosh D."/>
            <person name="Jin S."/>
            <person name="Johri S."/>
            <person name="Kim M."/>
            <person name="Overton L."/>
            <person name="Reardon M."/>
            <person name="Tsitrin T."/>
            <person name="Vuong H."/>
            <person name="Weaver B."/>
            <person name="Ciecko A."/>
            <person name="Tallon L."/>
            <person name="Jackson J."/>
            <person name="Pai G."/>
            <person name="Aken S.V."/>
            <person name="Utterback T."/>
            <person name="Reidmuller S."/>
            <person name="Feldblyum T."/>
            <person name="Hsiao J."/>
            <person name="Zismann V."/>
            <person name="Iobst S."/>
            <person name="de Vazeille A.R."/>
            <person name="Buell C.R."/>
            <person name="Ying K."/>
            <person name="Li Y."/>
            <person name="Lu T."/>
            <person name="Huang Y."/>
            <person name="Zhao Q."/>
            <person name="Feng Q."/>
            <person name="Zhang L."/>
            <person name="Zhu J."/>
            <person name="Weng Q."/>
            <person name="Mu J."/>
            <person name="Lu Y."/>
            <person name="Fan D."/>
            <person name="Liu Y."/>
            <person name="Guan J."/>
            <person name="Zhang Y."/>
            <person name="Yu S."/>
            <person name="Liu X."/>
            <person name="Zhang Y."/>
            <person name="Hong G."/>
            <person name="Han B."/>
            <person name="Choisne N."/>
            <person name="Demange N."/>
            <person name="Orjeda G."/>
            <person name="Samain S."/>
            <person name="Cattolico L."/>
            <person name="Pelletier E."/>
            <person name="Couloux A."/>
            <person name="Segurens B."/>
            <person name="Wincker P."/>
            <person name="D'Hont A."/>
            <person name="Scarpelli C."/>
            <person name="Weissenbach J."/>
            <person name="Salanoubat M."/>
            <person name="Quetier F."/>
            <person name="Yu Y."/>
            <person name="Kim H.R."/>
            <person name="Rambo T."/>
            <person name="Currie J."/>
            <person name="Collura K."/>
            <person name="Luo M."/>
            <person name="Yang T."/>
            <person name="Ammiraju J.S.S."/>
            <person name="Engler F."/>
            <person name="Soderlund C."/>
            <person name="Wing R.A."/>
            <person name="Palmer L.E."/>
            <person name="de la Bastide M."/>
            <person name="Spiegel L."/>
            <person name="Nascimento L."/>
            <person name="Zutavern T."/>
            <person name="O'Shaughnessy A."/>
            <person name="Dike S."/>
            <person name="Dedhia N."/>
            <person name="Preston R."/>
            <person name="Balija V."/>
            <person name="McCombie W.R."/>
            <person name="Chow T."/>
            <person name="Chen H."/>
            <person name="Chung M."/>
            <person name="Chen C."/>
            <person name="Shaw J."/>
            <person name="Wu H."/>
            <person name="Hsiao K."/>
            <person name="Chao Y."/>
            <person name="Chu M."/>
            <person name="Cheng C."/>
            <person name="Hour A."/>
            <person name="Lee P."/>
            <person name="Lin S."/>
            <person name="Lin Y."/>
            <person name="Liou J."/>
            <person name="Liu S."/>
            <person name="Hsing Y."/>
            <person name="Raghuvanshi S."/>
            <person name="Mohanty A."/>
            <person name="Bharti A.K."/>
            <person name="Gaur A."/>
            <person name="Gupta V."/>
            <person name="Kumar D."/>
            <person name="Ravi V."/>
            <person name="Vij S."/>
            <person name="Kapur A."/>
            <person name="Khurana P."/>
            <person name="Khurana P."/>
            <person name="Khurana J.P."/>
            <person name="Tyagi A.K."/>
            <person name="Gaikwad K."/>
            <person name="Singh A."/>
            <person name="Dalal V."/>
            <person name="Srivastava S."/>
            <person name="Dixit A."/>
            <person name="Pal A.K."/>
            <person name="Ghazi I.A."/>
            <person name="Yadav M."/>
            <person name="Pandit A."/>
            <person name="Bhargava A."/>
            <person name="Sureshbabu K."/>
            <person name="Batra K."/>
            <person name="Sharma T.R."/>
            <person name="Mohapatra T."/>
            <person name="Singh N.K."/>
            <person name="Messing J."/>
            <person name="Nelson A.B."/>
            <person name="Fuks G."/>
            <person name="Kavchok S."/>
            <person name="Keizer G."/>
            <person name="Linton E."/>
            <person name="Llaca V."/>
            <person name="Song R."/>
            <person name="Tanyolac B."/>
            <person name="Young S."/>
            <person name="Ho-Il K."/>
            <person name="Hahn J.H."/>
            <person name="Sangsakoo G."/>
            <person name="Vanavichit A."/>
            <person name="de Mattos Luiz.A.T."/>
            <person name="Zimmer P.D."/>
            <person name="Malone G."/>
            <person name="Dellagostin O."/>
            <person name="de Oliveira A.C."/>
            <person name="Bevan M."/>
            <person name="Bancroft I."/>
            <person name="Minx P."/>
            <person name="Cordum H."/>
            <person name="Wilson R."/>
            <person name="Cheng Z."/>
            <person name="Jin W."/>
            <person name="Jiang J."/>
            <person name="Leong S.A."/>
            <person name="Iwama H."/>
            <person name="Gojobori T."/>
            <person name="Itoh T."/>
            <person name="Niimura Y."/>
            <person name="Fujii Y."/>
            <person name="Habara T."/>
            <person name="Sakai H."/>
            <person name="Sato Y."/>
            <person name="Wilson G."/>
            <person name="Kumar K."/>
            <person name="McCouch S."/>
            <person name="Juretic N."/>
            <person name="Hoen D."/>
            <person name="Wright S."/>
            <person name="Bruskiewich R."/>
            <person name="Bureau T."/>
            <person name="Miyao A."/>
            <person name="Hirochika H."/>
            <person name="Nishikawa T."/>
            <person name="Kadowaki K."/>
            <person name="Sugiura M."/>
            <person name="Burr B."/>
            <person name="Sasaki T."/>
        </authorList>
    </citation>
    <scope>NUCLEOTIDE SEQUENCE [LARGE SCALE GENOMIC DNA]</scope>
    <source>
        <strain evidence="4">cv. Nipponbare</strain>
    </source>
</reference>
<evidence type="ECO:0000259" key="1">
    <source>
        <dbReference type="Pfam" id="PF13961"/>
    </source>
</evidence>
<name>Q75G72_ORYSJ</name>
<protein>
    <recommendedName>
        <fullName evidence="1">DUF4219 domain-containing protein</fullName>
    </recommendedName>
</protein>
<evidence type="ECO:0000313" key="2">
    <source>
        <dbReference type="EMBL" id="AAP12960.1"/>
    </source>
</evidence>
<organism evidence="3 4">
    <name type="scientific">Oryza sativa subsp. japonica</name>
    <name type="common">Rice</name>
    <dbReference type="NCBI Taxonomy" id="39947"/>
    <lineage>
        <taxon>Eukaryota</taxon>
        <taxon>Viridiplantae</taxon>
        <taxon>Streptophyta</taxon>
        <taxon>Embryophyta</taxon>
        <taxon>Tracheophyta</taxon>
        <taxon>Spermatophyta</taxon>
        <taxon>Magnoliopsida</taxon>
        <taxon>Liliopsida</taxon>
        <taxon>Poales</taxon>
        <taxon>Poaceae</taxon>
        <taxon>BOP clade</taxon>
        <taxon>Oryzoideae</taxon>
        <taxon>Oryzeae</taxon>
        <taxon>Oryzinae</taxon>
        <taxon>Oryza</taxon>
        <taxon>Oryza sativa</taxon>
    </lineage>
</organism>
<sequence>MKIGDSSNSGAAVERVIANSGAVELPLLTRTNYHEWSLVMRVSLEALGLWDTVEKDKLEHREGRARCEEVAKEARAAVEKMRVGDDRAKSASMQRLLKEFKNVAFHDGESVDDFAMHINGLVASLAQAWRGNGGQPCGEEDPCAWSPIR</sequence>
<gene>
    <name evidence="3" type="ORF">OSJNBa0008D12.23</name>
    <name evidence="2" type="ORF">OSJNBa0029P07.13</name>
</gene>
<reference evidence="3" key="3">
    <citation type="submission" date="2005-04" db="EMBL/GenBank/DDBJ databases">
        <authorList>
            <person name="Buell R."/>
        </authorList>
    </citation>
    <scope>NUCLEOTIDE SEQUENCE</scope>
</reference>
<dbReference type="EMBL" id="AC146468">
    <property type="protein sequence ID" value="AAR10868.1"/>
    <property type="molecule type" value="Genomic_DNA"/>
</dbReference>